<proteinExistence type="predicted"/>
<gene>
    <name evidence="2" type="ORF">GTS_02020</name>
</gene>
<sequence length="70" mass="7166">MLAQGRGTAQPGAPGDLVDRQVGGFQQVPGVGEPLLDQPGAGGEPGLRSDPPAEGPHAREDFFIFSIISV</sequence>
<feature type="compositionally biased region" description="Low complexity" evidence="1">
    <location>
        <begin position="21"/>
        <end position="32"/>
    </location>
</feature>
<feature type="region of interest" description="Disordered" evidence="1">
    <location>
        <begin position="1"/>
        <end position="59"/>
    </location>
</feature>
<name>A0A4D4J1R0_9PSEU</name>
<organism evidence="2 3">
    <name type="scientific">Gandjariella thermophila</name>
    <dbReference type="NCBI Taxonomy" id="1931992"/>
    <lineage>
        <taxon>Bacteria</taxon>
        <taxon>Bacillati</taxon>
        <taxon>Actinomycetota</taxon>
        <taxon>Actinomycetes</taxon>
        <taxon>Pseudonocardiales</taxon>
        <taxon>Pseudonocardiaceae</taxon>
        <taxon>Gandjariella</taxon>
    </lineage>
</organism>
<keyword evidence="3" id="KW-1185">Reference proteome</keyword>
<evidence type="ECO:0000313" key="3">
    <source>
        <dbReference type="Proteomes" id="UP000298860"/>
    </source>
</evidence>
<reference evidence="3" key="1">
    <citation type="submission" date="2019-04" db="EMBL/GenBank/DDBJ databases">
        <title>Draft genome sequence of Pseudonocardiaceae bacterium SL3-2-4.</title>
        <authorList>
            <person name="Ningsih F."/>
            <person name="Yokota A."/>
            <person name="Sakai Y."/>
            <person name="Nanatani K."/>
            <person name="Yabe S."/>
            <person name="Oetari A."/>
            <person name="Sjamsuridzal W."/>
        </authorList>
    </citation>
    <scope>NUCLEOTIDE SEQUENCE [LARGE SCALE GENOMIC DNA]</scope>
    <source>
        <strain evidence="3">SL3-2-4</strain>
    </source>
</reference>
<evidence type="ECO:0000313" key="2">
    <source>
        <dbReference type="EMBL" id="GDY28569.1"/>
    </source>
</evidence>
<protein>
    <submittedName>
        <fullName evidence="2">Uncharacterized protein</fullName>
    </submittedName>
</protein>
<dbReference type="AlphaFoldDB" id="A0A4D4J1R0"/>
<dbReference type="Proteomes" id="UP000298860">
    <property type="component" value="Unassembled WGS sequence"/>
</dbReference>
<comment type="caution">
    <text evidence="2">The sequence shown here is derived from an EMBL/GenBank/DDBJ whole genome shotgun (WGS) entry which is preliminary data.</text>
</comment>
<evidence type="ECO:0000256" key="1">
    <source>
        <dbReference type="SAM" id="MobiDB-lite"/>
    </source>
</evidence>
<accession>A0A4D4J1R0</accession>
<dbReference type="EMBL" id="BJFL01000001">
    <property type="protein sequence ID" value="GDY28569.1"/>
    <property type="molecule type" value="Genomic_DNA"/>
</dbReference>